<proteinExistence type="inferred from homology"/>
<evidence type="ECO:0000256" key="5">
    <source>
        <dbReference type="ARBA" id="ARBA00022692"/>
    </source>
</evidence>
<evidence type="ECO:0000256" key="6">
    <source>
        <dbReference type="ARBA" id="ARBA00022837"/>
    </source>
</evidence>
<feature type="domain" description="Sodium/calcium exchanger membrane region" evidence="11">
    <location>
        <begin position="55"/>
        <end position="210"/>
    </location>
</feature>
<evidence type="ECO:0000256" key="2">
    <source>
        <dbReference type="ARBA" id="ARBA00008170"/>
    </source>
</evidence>
<dbReference type="InterPro" id="IPR004837">
    <property type="entry name" value="NaCa_Exmemb"/>
</dbReference>
<dbReference type="AlphaFoldDB" id="A0A4T0FYE0"/>
<evidence type="ECO:0000313" key="12">
    <source>
        <dbReference type="EMBL" id="TIA93325.1"/>
    </source>
</evidence>
<evidence type="ECO:0000256" key="4">
    <source>
        <dbReference type="ARBA" id="ARBA00022568"/>
    </source>
</evidence>
<dbReference type="GO" id="GO:0015369">
    <property type="term" value="F:calcium:proton antiporter activity"/>
    <property type="evidence" value="ECO:0007669"/>
    <property type="project" value="InterPro"/>
</dbReference>
<feature type="transmembrane region" description="Helical" evidence="10">
    <location>
        <begin position="25"/>
        <end position="49"/>
    </location>
</feature>
<dbReference type="NCBIfam" id="TIGR00378">
    <property type="entry name" value="cax"/>
    <property type="match status" value="1"/>
</dbReference>
<evidence type="ECO:0000256" key="9">
    <source>
        <dbReference type="ARBA" id="ARBA00023136"/>
    </source>
</evidence>
<accession>A0A4T0FYE0</accession>
<dbReference type="GO" id="GO:0006874">
    <property type="term" value="P:intracellular calcium ion homeostasis"/>
    <property type="evidence" value="ECO:0007669"/>
    <property type="project" value="TreeGrafter"/>
</dbReference>
<evidence type="ECO:0000256" key="8">
    <source>
        <dbReference type="ARBA" id="ARBA00023065"/>
    </source>
</evidence>
<keyword evidence="13" id="KW-1185">Reference proteome</keyword>
<keyword evidence="3" id="KW-0813">Transport</keyword>
<feature type="transmembrane region" description="Helical" evidence="10">
    <location>
        <begin position="187"/>
        <end position="208"/>
    </location>
</feature>
<feature type="transmembrane region" description="Helical" evidence="10">
    <location>
        <begin position="229"/>
        <end position="250"/>
    </location>
</feature>
<evidence type="ECO:0000259" key="11">
    <source>
        <dbReference type="Pfam" id="PF01699"/>
    </source>
</evidence>
<reference evidence="12 13" key="1">
    <citation type="submission" date="2019-03" db="EMBL/GenBank/DDBJ databases">
        <title>Sequencing 23 genomes of Wallemia ichthyophaga.</title>
        <authorList>
            <person name="Gostincar C."/>
        </authorList>
    </citation>
    <scope>NUCLEOTIDE SEQUENCE [LARGE SCALE GENOMIC DNA]</scope>
    <source>
        <strain evidence="12 13">EXF-5753</strain>
    </source>
</reference>
<dbReference type="OrthoDB" id="1699231at2759"/>
<keyword evidence="4" id="KW-0109">Calcium transport</keyword>
<evidence type="ECO:0000256" key="3">
    <source>
        <dbReference type="ARBA" id="ARBA00022448"/>
    </source>
</evidence>
<dbReference type="EMBL" id="SPNW01000002">
    <property type="protein sequence ID" value="TIA93325.1"/>
    <property type="molecule type" value="Genomic_DNA"/>
</dbReference>
<dbReference type="InterPro" id="IPR044880">
    <property type="entry name" value="NCX_ion-bd_dom_sf"/>
</dbReference>
<comment type="similarity">
    <text evidence="2">Belongs to the Ca(2+):cation antiporter (CaCA) (TC 2.A.19) family.</text>
</comment>
<keyword evidence="8" id="KW-0406">Ion transport</keyword>
<feature type="transmembrane region" description="Helical" evidence="10">
    <location>
        <begin position="154"/>
        <end position="172"/>
    </location>
</feature>
<dbReference type="Pfam" id="PF09739">
    <property type="entry name" value="MCM_bind"/>
    <property type="match status" value="1"/>
</dbReference>
<name>A0A4T0FYE0_9BASI</name>
<feature type="transmembrane region" description="Helical" evidence="10">
    <location>
        <begin position="299"/>
        <end position="326"/>
    </location>
</feature>
<dbReference type="InterPro" id="IPR004713">
    <property type="entry name" value="CaH_exchang"/>
</dbReference>
<organism evidence="12 13">
    <name type="scientific">Wallemia hederae</name>
    <dbReference type="NCBI Taxonomy" id="1540922"/>
    <lineage>
        <taxon>Eukaryota</taxon>
        <taxon>Fungi</taxon>
        <taxon>Dikarya</taxon>
        <taxon>Basidiomycota</taxon>
        <taxon>Wallemiomycotina</taxon>
        <taxon>Wallemiomycetes</taxon>
        <taxon>Wallemiales</taxon>
        <taxon>Wallemiaceae</taxon>
        <taxon>Wallemia</taxon>
    </lineage>
</organism>
<feature type="transmembrane region" description="Helical" evidence="10">
    <location>
        <begin position="270"/>
        <end position="292"/>
    </location>
</feature>
<evidence type="ECO:0000256" key="1">
    <source>
        <dbReference type="ARBA" id="ARBA00004127"/>
    </source>
</evidence>
<dbReference type="PANTHER" id="PTHR31503:SF22">
    <property type="entry name" value="VACUOLAR CALCIUM ION TRANSPORTER"/>
    <property type="match status" value="1"/>
</dbReference>
<dbReference type="GO" id="GO:0000329">
    <property type="term" value="C:fungal-type vacuole membrane"/>
    <property type="evidence" value="ECO:0007669"/>
    <property type="project" value="TreeGrafter"/>
</dbReference>
<protein>
    <recommendedName>
        <fullName evidence="11">Sodium/calcium exchanger membrane region domain-containing protein</fullName>
    </recommendedName>
</protein>
<comment type="subcellular location">
    <subcellularLocation>
        <location evidence="1">Endomembrane system</location>
        <topology evidence="1">Multi-pass membrane protein</topology>
    </subcellularLocation>
</comment>
<dbReference type="Proteomes" id="UP000310189">
    <property type="component" value="Unassembled WGS sequence"/>
</dbReference>
<feature type="domain" description="Sodium/calcium exchanger membrane region" evidence="11">
    <location>
        <begin position="237"/>
        <end position="367"/>
    </location>
</feature>
<evidence type="ECO:0000256" key="10">
    <source>
        <dbReference type="SAM" id="Phobius"/>
    </source>
</evidence>
<dbReference type="NCBIfam" id="TIGR00846">
    <property type="entry name" value="caca2"/>
    <property type="match status" value="1"/>
</dbReference>
<sequence>MNERDSLLPGQPRAARKTHLQSFKWLITTGWQINLLLAFVPLSFISHFLHLNDKLVFIFSFLAIIPLAKLLGDATEQVALKLGDTLGGLLNASFGNAVELIVGIVALTQGQLRIVQTSMLGSILSNLLLVLGMSFFAGGISYNESEFQQTAAQASASVMTLSCITLIIPAAYESSFGKTYDGEHDGLLIISRGTALLLLLIYAGYLYFQLKTHAHLFDAASDDEEEEPEMNATAACIALLVVTVITSFCADYLVGTIDTVAQEWHLPKSFIGLILLPLVANAAEHVTSVWMASKGKMPLAIGVSIGSSIQIAVCLLPLLLVTGWIIGQPLTLFFNNFETVSLFVSVLLVALIVQDGKSNWLEGAMLVHTETRLTFFASDNHHQQTQNGQQPQRRILQESFRIYTIDLQCVAYLSGLDSPHFPSPDKDGLDDIERRVRDEFNSLIVLPSDLDSITRLDQAHDAYGTLVRWSAMVQDTGYGTEMYMSTSANDKCLVYGANQDEDVQFNSDANDLTRIRERTNVYAVQIPGDNRRGVADSTQLPTGPAHKFPLEGVDDKLGVLLKLYDNDLASSLRPATNYDFVGILGKSALPRTLDSIEESAVDEQIVPALHILYSQPCLNKESKQVEEKNVLTDLVQWLKDAVFDGDQIAAYYLVLALVSKTQTRKSGSPIGTFPITLSYPQSQSTQQAKVIEAVKALTNLSVHLPLSIDTLNKRRLYPHSVGEDLHSGALQLSPSTVLLLDERVLGQGTLKDTGVRNVHSIQSVIQSQRLEYNFPFSSFAFDTDLIPVVLTDDSKSIIPGTTHIPLSANADKVLGELAIPKHVELWREFILQSRSKTITIPDNISDLIQQSFVDERQAHKQAGLSGEGTSTDDLGRRITMARLLASLDDHDKHELNNEHWELITGLEKERLARGV</sequence>
<dbReference type="InterPro" id="IPR004798">
    <property type="entry name" value="CAX-like"/>
</dbReference>
<feature type="transmembrane region" description="Helical" evidence="10">
    <location>
        <begin position="119"/>
        <end position="142"/>
    </location>
</feature>
<dbReference type="PANTHER" id="PTHR31503">
    <property type="entry name" value="VACUOLAR CALCIUM ION TRANSPORTER"/>
    <property type="match status" value="1"/>
</dbReference>
<keyword evidence="6" id="KW-0106">Calcium</keyword>
<dbReference type="Pfam" id="PF01699">
    <property type="entry name" value="Na_Ca_ex"/>
    <property type="match status" value="2"/>
</dbReference>
<dbReference type="GO" id="GO:0012505">
    <property type="term" value="C:endomembrane system"/>
    <property type="evidence" value="ECO:0007669"/>
    <property type="project" value="UniProtKB-SubCell"/>
</dbReference>
<gene>
    <name evidence="12" type="ORF">E3P99_00191</name>
</gene>
<evidence type="ECO:0000313" key="13">
    <source>
        <dbReference type="Proteomes" id="UP000310189"/>
    </source>
</evidence>
<keyword evidence="5 10" id="KW-0812">Transmembrane</keyword>
<dbReference type="Gene3D" id="1.20.1420.30">
    <property type="entry name" value="NCX, central ion-binding region"/>
    <property type="match status" value="1"/>
</dbReference>
<comment type="caution">
    <text evidence="12">The sequence shown here is derived from an EMBL/GenBank/DDBJ whole genome shotgun (WGS) entry which is preliminary data.</text>
</comment>
<dbReference type="InterPro" id="IPR019140">
    <property type="entry name" value="MCM_complex-bd"/>
</dbReference>
<feature type="transmembrane region" description="Helical" evidence="10">
    <location>
        <begin position="86"/>
        <end position="107"/>
    </location>
</feature>
<evidence type="ECO:0000256" key="7">
    <source>
        <dbReference type="ARBA" id="ARBA00022989"/>
    </source>
</evidence>
<keyword evidence="9 10" id="KW-0472">Membrane</keyword>
<feature type="transmembrane region" description="Helical" evidence="10">
    <location>
        <begin position="55"/>
        <end position="74"/>
    </location>
</feature>
<keyword evidence="7 10" id="KW-1133">Transmembrane helix</keyword>